<evidence type="ECO:0000313" key="3">
    <source>
        <dbReference type="Proteomes" id="UP001239909"/>
    </source>
</evidence>
<name>A0ABQ6LNM8_9RHOB</name>
<reference evidence="2 3" key="1">
    <citation type="submission" date="2023-04" db="EMBL/GenBank/DDBJ databases">
        <title>Marinoamorphus aggregata gen. nov., sp. Nov., isolate from tissue of brittle star Ophioplocus japonicus.</title>
        <authorList>
            <person name="Kawano K."/>
            <person name="Sawayama S."/>
            <person name="Nakagawa S."/>
        </authorList>
    </citation>
    <scope>NUCLEOTIDE SEQUENCE [LARGE SCALE GENOMIC DNA]</scope>
    <source>
        <strain evidence="2 3">NKW23</strain>
    </source>
</reference>
<dbReference type="EMBL" id="BSYI01000008">
    <property type="protein sequence ID" value="GMG82229.1"/>
    <property type="molecule type" value="Genomic_DNA"/>
</dbReference>
<feature type="compositionally biased region" description="Basic and acidic residues" evidence="1">
    <location>
        <begin position="45"/>
        <end position="57"/>
    </location>
</feature>
<protein>
    <submittedName>
        <fullName evidence="2">Uncharacterized protein</fullName>
    </submittedName>
</protein>
<comment type="caution">
    <text evidence="2">The sequence shown here is derived from an EMBL/GenBank/DDBJ whole genome shotgun (WGS) entry which is preliminary data.</text>
</comment>
<evidence type="ECO:0000256" key="1">
    <source>
        <dbReference type="SAM" id="MobiDB-lite"/>
    </source>
</evidence>
<keyword evidence="3" id="KW-1185">Reference proteome</keyword>
<gene>
    <name evidence="2" type="ORF">LNKW23_14420</name>
</gene>
<proteinExistence type="predicted"/>
<evidence type="ECO:0000313" key="2">
    <source>
        <dbReference type="EMBL" id="GMG82229.1"/>
    </source>
</evidence>
<accession>A0ABQ6LNM8</accession>
<dbReference type="Proteomes" id="UP001239909">
    <property type="component" value="Unassembled WGS sequence"/>
</dbReference>
<organism evidence="2 3">
    <name type="scientific">Paralimibaculum aggregatum</name>
    <dbReference type="NCBI Taxonomy" id="3036245"/>
    <lineage>
        <taxon>Bacteria</taxon>
        <taxon>Pseudomonadati</taxon>
        <taxon>Pseudomonadota</taxon>
        <taxon>Alphaproteobacteria</taxon>
        <taxon>Rhodobacterales</taxon>
        <taxon>Paracoccaceae</taxon>
        <taxon>Paralimibaculum</taxon>
    </lineage>
</organism>
<feature type="region of interest" description="Disordered" evidence="1">
    <location>
        <begin position="27"/>
        <end position="67"/>
    </location>
</feature>
<sequence length="107" mass="11830">MPSISCAPELIHSFILTPEGPWTKMPFIRNPILEGGDGNGDQDGEQERKDWPVRFEPEGQVGAGDDVQADRENEEGLQVGLPLSIATCTWARPDTGLRPFLRGRAMR</sequence>